<protein>
    <recommendedName>
        <fullName evidence="11">AI-2E family transporter</fullName>
    </recommendedName>
</protein>
<reference evidence="9 10" key="1">
    <citation type="submission" date="2011-10" db="EMBL/GenBank/DDBJ databases">
        <title>The Genome Sequence of Lachnospiraceae bacterium ACC2.</title>
        <authorList>
            <consortium name="The Broad Institute Genome Sequencing Platform"/>
            <person name="Earl A."/>
            <person name="Ward D."/>
            <person name="Feldgarden M."/>
            <person name="Gevers D."/>
            <person name="Sizova M."/>
            <person name="Hazen A."/>
            <person name="Epstein S."/>
            <person name="Young S.K."/>
            <person name="Zeng Q."/>
            <person name="Gargeya S."/>
            <person name="Fitzgerald M."/>
            <person name="Haas B."/>
            <person name="Abouelleil A."/>
            <person name="Alvarado L."/>
            <person name="Arachchi H.M."/>
            <person name="Berlin A."/>
            <person name="Brown A."/>
            <person name="Chapman S.B."/>
            <person name="Chen Z."/>
            <person name="Dunbar C."/>
            <person name="Freedman E."/>
            <person name="Gearin G."/>
            <person name="Goldberg J."/>
            <person name="Griggs A."/>
            <person name="Gujja S."/>
            <person name="Heiman D."/>
            <person name="Howarth C."/>
            <person name="Larson L."/>
            <person name="Lui A."/>
            <person name="MacDonald P.J.P."/>
            <person name="Montmayeur A."/>
            <person name="Murphy C."/>
            <person name="Neiman D."/>
            <person name="Pearson M."/>
            <person name="Priest M."/>
            <person name="Roberts A."/>
            <person name="Saif S."/>
            <person name="Shea T."/>
            <person name="Shenoy N."/>
            <person name="Sisk P."/>
            <person name="Stolte C."/>
            <person name="Sykes S."/>
            <person name="Wortman J."/>
            <person name="Nusbaum C."/>
            <person name="Birren B."/>
        </authorList>
    </citation>
    <scope>NUCLEOTIDE SEQUENCE [LARGE SCALE GENOMIC DNA]</scope>
    <source>
        <strain evidence="9 10">ACC2</strain>
    </source>
</reference>
<evidence type="ECO:0000256" key="2">
    <source>
        <dbReference type="ARBA" id="ARBA00009773"/>
    </source>
</evidence>
<comment type="caution">
    <text evidence="9">The sequence shown here is derived from an EMBL/GenBank/DDBJ whole genome shotgun (WGS) entry which is preliminary data.</text>
</comment>
<evidence type="ECO:0000256" key="6">
    <source>
        <dbReference type="ARBA" id="ARBA00022989"/>
    </source>
</evidence>
<dbReference type="PANTHER" id="PTHR21716">
    <property type="entry name" value="TRANSMEMBRANE PROTEIN"/>
    <property type="match status" value="1"/>
</dbReference>
<evidence type="ECO:0000256" key="1">
    <source>
        <dbReference type="ARBA" id="ARBA00004651"/>
    </source>
</evidence>
<feature type="transmembrane region" description="Helical" evidence="8">
    <location>
        <begin position="377"/>
        <end position="404"/>
    </location>
</feature>
<evidence type="ECO:0000313" key="10">
    <source>
        <dbReference type="Proteomes" id="UP000018466"/>
    </source>
</evidence>
<keyword evidence="10" id="KW-1185">Reference proteome</keyword>
<feature type="transmembrane region" description="Helical" evidence="8">
    <location>
        <begin position="50"/>
        <end position="71"/>
    </location>
</feature>
<feature type="transmembrane region" description="Helical" evidence="8">
    <location>
        <begin position="334"/>
        <end position="357"/>
    </location>
</feature>
<evidence type="ECO:0000256" key="3">
    <source>
        <dbReference type="ARBA" id="ARBA00022448"/>
    </source>
</evidence>
<feature type="transmembrane region" description="Helical" evidence="8">
    <location>
        <begin position="281"/>
        <end position="302"/>
    </location>
</feature>
<evidence type="ECO:0000256" key="8">
    <source>
        <dbReference type="SAM" id="Phobius"/>
    </source>
</evidence>
<dbReference type="EMBL" id="AGEL01000003">
    <property type="protein sequence ID" value="EHO18013.1"/>
    <property type="molecule type" value="Genomic_DNA"/>
</dbReference>
<dbReference type="GeneID" id="86939994"/>
<dbReference type="PANTHER" id="PTHR21716:SF53">
    <property type="entry name" value="PERMEASE PERM-RELATED"/>
    <property type="match status" value="1"/>
</dbReference>
<organism evidence="9 10">
    <name type="scientific">Stomatobaculum longum</name>
    <dbReference type="NCBI Taxonomy" id="796942"/>
    <lineage>
        <taxon>Bacteria</taxon>
        <taxon>Bacillati</taxon>
        <taxon>Bacillota</taxon>
        <taxon>Clostridia</taxon>
        <taxon>Lachnospirales</taxon>
        <taxon>Lachnospiraceae</taxon>
        <taxon>Stomatobaculum</taxon>
    </lineage>
</organism>
<evidence type="ECO:0000256" key="7">
    <source>
        <dbReference type="ARBA" id="ARBA00023136"/>
    </source>
</evidence>
<feature type="transmembrane region" description="Helical" evidence="8">
    <location>
        <begin position="219"/>
        <end position="240"/>
    </location>
</feature>
<comment type="subcellular location">
    <subcellularLocation>
        <location evidence="1">Cell membrane</location>
        <topology evidence="1">Multi-pass membrane protein</topology>
    </subcellularLocation>
</comment>
<gene>
    <name evidence="9" type="ORF">HMPREF9623_00197</name>
</gene>
<feature type="transmembrane region" description="Helical" evidence="8">
    <location>
        <begin position="9"/>
        <end position="30"/>
    </location>
</feature>
<evidence type="ECO:0000256" key="5">
    <source>
        <dbReference type="ARBA" id="ARBA00022692"/>
    </source>
</evidence>
<dbReference type="InterPro" id="IPR002549">
    <property type="entry name" value="AI-2E-like"/>
</dbReference>
<keyword evidence="6 8" id="KW-1133">Transmembrane helix</keyword>
<evidence type="ECO:0000256" key="4">
    <source>
        <dbReference type="ARBA" id="ARBA00022475"/>
    </source>
</evidence>
<proteinExistence type="inferred from homology"/>
<accession>A0AA36Y6C6</accession>
<dbReference type="Proteomes" id="UP000018466">
    <property type="component" value="Unassembled WGS sequence"/>
</dbReference>
<keyword evidence="5 8" id="KW-0812">Transmembrane</keyword>
<comment type="similarity">
    <text evidence="2">Belongs to the autoinducer-2 exporter (AI-2E) (TC 2.A.86) family.</text>
</comment>
<keyword evidence="3" id="KW-0813">Transport</keyword>
<dbReference type="GO" id="GO:0055085">
    <property type="term" value="P:transmembrane transport"/>
    <property type="evidence" value="ECO:0007669"/>
    <property type="project" value="TreeGrafter"/>
</dbReference>
<evidence type="ECO:0000313" key="9">
    <source>
        <dbReference type="EMBL" id="EHO18013.1"/>
    </source>
</evidence>
<dbReference type="Pfam" id="PF01594">
    <property type="entry name" value="AI-2E_transport"/>
    <property type="match status" value="1"/>
</dbReference>
<feature type="transmembrane region" description="Helical" evidence="8">
    <location>
        <begin position="308"/>
        <end position="327"/>
    </location>
</feature>
<sequence>MINDRNQKYIAWGLTAFAVVAAALFFSFVLEHLGPLALFLGKIVEILMPFIYGAVMAFLMAPTYQALSVFVTKCLRPGGLQGPTEVKMGKRVLVKFRGSSSAKLFTEAERLRKEKNAERIGKIVATFACIIVILAVLTALIAMLIPQLISGVSDLTSNLPKGTNSVSGWIQVLFHGRNPDMEQMVLEGYRQISDSLMQWISADFMPNLNKYLTQMTSGVMRLFVFLKNFFIGLIVMAYGLNMKEALAAQSKRFLFALLPRRVANDTITELRYVKWVFSSFIVGKIIDSVIIGIICYICMSFMKMPYALLISVFVGVTNVIPFFGPFVGAIPSAFILLMVSPITTLQFLIFILVLQQFDGNILGPRILGSTTGMSSFWVLFAILFFGGIWGIVGMVVGIPTFAVLTRFTERALANVLKKKKLPVEEGCYDALDYIDTEDGSLHYGRRDKKK</sequence>
<keyword evidence="7 8" id="KW-0472">Membrane</keyword>
<name>A0AA36Y6C6_9FIRM</name>
<dbReference type="GO" id="GO:0005886">
    <property type="term" value="C:plasma membrane"/>
    <property type="evidence" value="ECO:0007669"/>
    <property type="project" value="UniProtKB-SubCell"/>
</dbReference>
<keyword evidence="4" id="KW-1003">Cell membrane</keyword>
<dbReference type="AlphaFoldDB" id="A0AA36Y6C6"/>
<evidence type="ECO:0008006" key="11">
    <source>
        <dbReference type="Google" id="ProtNLM"/>
    </source>
</evidence>
<feature type="transmembrane region" description="Helical" evidence="8">
    <location>
        <begin position="120"/>
        <end position="145"/>
    </location>
</feature>
<dbReference type="RefSeq" id="WP_009532032.1">
    <property type="nucleotide sequence ID" value="NZ_JH590861.1"/>
</dbReference>